<dbReference type="InterPro" id="IPR051385">
    <property type="entry name" value="Ceramide-binding_SVF1"/>
</dbReference>
<dbReference type="PANTHER" id="PTHR47107">
    <property type="entry name" value="SVF1-LIKE PROTEIN YDR222W-RELATED"/>
    <property type="match status" value="1"/>
</dbReference>
<comment type="subcellular location">
    <subcellularLocation>
        <location evidence="1">Cytoplasm</location>
    </subcellularLocation>
</comment>
<dbReference type="Pfam" id="PF17187">
    <property type="entry name" value="Svf1_C"/>
    <property type="match status" value="1"/>
</dbReference>
<dbReference type="RefSeq" id="XP_064766162.1">
    <property type="nucleotide sequence ID" value="XM_064915440.1"/>
</dbReference>
<dbReference type="EMBL" id="JBBJBU010000013">
    <property type="protein sequence ID" value="KAK7203129.1"/>
    <property type="molecule type" value="Genomic_DNA"/>
</dbReference>
<dbReference type="InterPro" id="IPR013931">
    <property type="entry name" value="Svf1-like_N"/>
</dbReference>
<dbReference type="PANTHER" id="PTHR47107:SF1">
    <property type="entry name" value="CERAMIDE-BINDING PROTEIN SVF1-RELATED"/>
    <property type="match status" value="1"/>
</dbReference>
<evidence type="ECO:0000259" key="5">
    <source>
        <dbReference type="Pfam" id="PF17187"/>
    </source>
</evidence>
<comment type="caution">
    <text evidence="6">The sequence shown here is derived from an EMBL/GenBank/DDBJ whole genome shotgun (WGS) entry which is preliminary data.</text>
</comment>
<evidence type="ECO:0000256" key="3">
    <source>
        <dbReference type="ARBA" id="ARBA00022490"/>
    </source>
</evidence>
<organism evidence="6 7">
    <name type="scientific">Myxozyma melibiosi</name>
    <dbReference type="NCBI Taxonomy" id="54550"/>
    <lineage>
        <taxon>Eukaryota</taxon>
        <taxon>Fungi</taxon>
        <taxon>Dikarya</taxon>
        <taxon>Ascomycota</taxon>
        <taxon>Saccharomycotina</taxon>
        <taxon>Lipomycetes</taxon>
        <taxon>Lipomycetales</taxon>
        <taxon>Lipomycetaceae</taxon>
        <taxon>Myxozyma</taxon>
    </lineage>
</organism>
<feature type="domain" description="Svf1-like N-terminal" evidence="4">
    <location>
        <begin position="56"/>
        <end position="215"/>
    </location>
</feature>
<comment type="similarity">
    <text evidence="2">Belongs to the SVF1 family.</text>
</comment>
<keyword evidence="3" id="KW-0963">Cytoplasm</keyword>
<feature type="domain" description="Svf1-like C-terminal" evidence="5">
    <location>
        <begin position="217"/>
        <end position="379"/>
    </location>
</feature>
<keyword evidence="7" id="KW-1185">Reference proteome</keyword>
<evidence type="ECO:0000256" key="1">
    <source>
        <dbReference type="ARBA" id="ARBA00004496"/>
    </source>
</evidence>
<dbReference type="Proteomes" id="UP001498771">
    <property type="component" value="Unassembled WGS sequence"/>
</dbReference>
<evidence type="ECO:0000313" key="6">
    <source>
        <dbReference type="EMBL" id="KAK7203129.1"/>
    </source>
</evidence>
<name>A0ABR1EZV8_9ASCO</name>
<dbReference type="SUPFAM" id="SSF159245">
    <property type="entry name" value="AttH-like"/>
    <property type="match status" value="1"/>
</dbReference>
<accession>A0ABR1EZV8</accession>
<sequence>MLKWVQSGISAAVGTAEPEYGPDAFHPITETVAGSNPFGELTLEDLQWRNLSFTNVETQVFYLTLASGHVCFVQIILSNLAGIHTTSQFTCRIYHPDKPEESVWTSTHLNDFKFSKNKASFAADNINIDINDDLSAYHIVSTVNDQSIVDITITREAPGFKIGKDGITKYGTDLDKPWGTMRHVFWPRAKVAGKITVKGIELAADGLAMFVMALQGMKPQHAAARWNFANFQGPNSSAVMMEFTTPPSYGSVVVNIGAVVRGDKLLAATINNKAIHTKTKSDAENDWPAPLEIEFDWAGKTADDAADVEAKIVAPLPNLIERVDVMAEIPKFVKNIVAGVAGTKPYIYQYSNPASIKIKLGDEEWEESGHLYNEATFIS</sequence>
<dbReference type="GeneID" id="90040952"/>
<evidence type="ECO:0000259" key="4">
    <source>
        <dbReference type="Pfam" id="PF08622"/>
    </source>
</evidence>
<dbReference type="InterPro" id="IPR033394">
    <property type="entry name" value="Svf1-like_C"/>
</dbReference>
<dbReference type="Pfam" id="PF08622">
    <property type="entry name" value="Svf1"/>
    <property type="match status" value="1"/>
</dbReference>
<reference evidence="6 7" key="1">
    <citation type="submission" date="2024-03" db="EMBL/GenBank/DDBJ databases">
        <title>Genome-scale model development and genomic sequencing of the oleaginous clade Lipomyces.</title>
        <authorList>
            <consortium name="Lawrence Berkeley National Laboratory"/>
            <person name="Czajka J.J."/>
            <person name="Han Y."/>
            <person name="Kim J."/>
            <person name="Mondo S.J."/>
            <person name="Hofstad B.A."/>
            <person name="Robles A."/>
            <person name="Haridas S."/>
            <person name="Riley R."/>
            <person name="LaButti K."/>
            <person name="Pangilinan J."/>
            <person name="Andreopoulos W."/>
            <person name="Lipzen A."/>
            <person name="Yan J."/>
            <person name="Wang M."/>
            <person name="Ng V."/>
            <person name="Grigoriev I.V."/>
            <person name="Spatafora J.W."/>
            <person name="Magnuson J.K."/>
            <person name="Baker S.E."/>
            <person name="Pomraning K.R."/>
        </authorList>
    </citation>
    <scope>NUCLEOTIDE SEQUENCE [LARGE SCALE GENOMIC DNA]</scope>
    <source>
        <strain evidence="6 7">Phaff 52-87</strain>
    </source>
</reference>
<evidence type="ECO:0000313" key="7">
    <source>
        <dbReference type="Proteomes" id="UP001498771"/>
    </source>
</evidence>
<proteinExistence type="inferred from homology"/>
<protein>
    <submittedName>
        <fullName evidence="6">Oxidative stress survival, Svf1-like protein</fullName>
    </submittedName>
</protein>
<evidence type="ECO:0000256" key="2">
    <source>
        <dbReference type="ARBA" id="ARBA00009069"/>
    </source>
</evidence>
<gene>
    <name evidence="6" type="ORF">BZA70DRAFT_82033</name>
</gene>